<dbReference type="KEGG" id="pbap:Pla133_46820"/>
<protein>
    <submittedName>
        <fullName evidence="2">Uncharacterized protein</fullName>
    </submittedName>
</protein>
<organism evidence="2 3">
    <name type="scientific">Engelhardtia mirabilis</name>
    <dbReference type="NCBI Taxonomy" id="2528011"/>
    <lineage>
        <taxon>Bacteria</taxon>
        <taxon>Pseudomonadati</taxon>
        <taxon>Planctomycetota</taxon>
        <taxon>Planctomycetia</taxon>
        <taxon>Planctomycetia incertae sedis</taxon>
        <taxon>Engelhardtia</taxon>
    </lineage>
</organism>
<proteinExistence type="predicted"/>
<evidence type="ECO:0000256" key="1">
    <source>
        <dbReference type="SAM" id="SignalP"/>
    </source>
</evidence>
<gene>
    <name evidence="2" type="ORF">Pla133_46820</name>
</gene>
<dbReference type="EMBL" id="CP036287">
    <property type="protein sequence ID" value="QDU69562.1"/>
    <property type="molecule type" value="Genomic_DNA"/>
</dbReference>
<evidence type="ECO:0000313" key="3">
    <source>
        <dbReference type="Proteomes" id="UP000316921"/>
    </source>
</evidence>
<accession>A0A518BRG1</accession>
<feature type="chain" id="PRO_5021885515" evidence="1">
    <location>
        <begin position="23"/>
        <end position="764"/>
    </location>
</feature>
<reference evidence="2 3" key="1">
    <citation type="submission" date="2019-02" db="EMBL/GenBank/DDBJ databases">
        <title>Deep-cultivation of Planctomycetes and their phenomic and genomic characterization uncovers novel biology.</title>
        <authorList>
            <person name="Wiegand S."/>
            <person name="Jogler M."/>
            <person name="Boedeker C."/>
            <person name="Pinto D."/>
            <person name="Vollmers J."/>
            <person name="Rivas-Marin E."/>
            <person name="Kohn T."/>
            <person name="Peeters S.H."/>
            <person name="Heuer A."/>
            <person name="Rast P."/>
            <person name="Oberbeckmann S."/>
            <person name="Bunk B."/>
            <person name="Jeske O."/>
            <person name="Meyerdierks A."/>
            <person name="Storesund J.E."/>
            <person name="Kallscheuer N."/>
            <person name="Luecker S."/>
            <person name="Lage O.M."/>
            <person name="Pohl T."/>
            <person name="Merkel B.J."/>
            <person name="Hornburger P."/>
            <person name="Mueller R.-W."/>
            <person name="Bruemmer F."/>
            <person name="Labrenz M."/>
            <person name="Spormann A.M."/>
            <person name="Op den Camp H."/>
            <person name="Overmann J."/>
            <person name="Amann R."/>
            <person name="Jetten M.S.M."/>
            <person name="Mascher T."/>
            <person name="Medema M.H."/>
            <person name="Devos D.P."/>
            <person name="Kaster A.-K."/>
            <person name="Ovreas L."/>
            <person name="Rohde M."/>
            <person name="Galperin M.Y."/>
            <person name="Jogler C."/>
        </authorList>
    </citation>
    <scope>NUCLEOTIDE SEQUENCE [LARGE SCALE GENOMIC DNA]</scope>
    <source>
        <strain evidence="2 3">Pla133</strain>
    </source>
</reference>
<name>A0A518BRG1_9BACT</name>
<dbReference type="Proteomes" id="UP000316921">
    <property type="component" value="Chromosome"/>
</dbReference>
<dbReference type="RefSeq" id="WP_145069566.1">
    <property type="nucleotide sequence ID" value="NZ_CP036287.1"/>
</dbReference>
<keyword evidence="3" id="KW-1185">Reference proteome</keyword>
<sequence length="764" mass="80441" precursor="true">MRRKLIVAIPLLPLAACGGGGAGTSGSISGLEGPSEISVLTADTGSSSSATAGGTVAPGAGVGDFPVGADYFTDEQNEYVYDPSMEALGTINLILGMARQTAYPVMVNQGAYLAQIDQSLIETGGGGNGQGGSTPELQMWTARSTRATNDSPQYAYFWVPGDDPGTPETIFAQMSIYEGASVSNPFGDFGVNFARAADYASIGSAELWGQLLTLDSVGTDIGFSFYESKGDLGVVPSVGDEATLTQAVVQMAEDQAAGSARVSRQDRYDFGGGDTGVITQDYTLAYDDTHVLRQKDAETPVCLSRTEFNQSVWGYTLYNASGPDAGERVEMNGGFNFVTDGGEYGWMSYWGMWLPPGVTVDNGDTVTKVNYGSSGSGTEYTVAQAPGRLIRYTQDTLTLAEITGDLFEWWDFSGTPAYYRVSYNGSGWFKTAVLNDSTGDWDALSPTQALVLSSGEWLGMWSNTLGGSVNYVEGESTISYSSEEIVSGGDSLFDGATSLTLYGFTEMLASEISQVNAEAGSIYMANAPDAGTPYEFTFDQADLTLIHDVNGDGSVETVVGLDTGVEVTSGPFSWGMRSGPMVTDLTGVSNIWDLWSASEYYVYETGHNPWNKFQALVTSGGDYAEFDAPIQFSYLHTTAADRNDDPTFDGKTVLLQYEGAGTLWGIPDEQVDLDGDGNSDHYKPLFAIADGTLMGPTGVEYVAKAVDVELSLAEAPGECGALSLTTASGLTLPDGSTFVTPGNGVKPVVAGPPSVIAGVVQGSN</sequence>
<dbReference type="AlphaFoldDB" id="A0A518BRG1"/>
<feature type="signal peptide" evidence="1">
    <location>
        <begin position="1"/>
        <end position="22"/>
    </location>
</feature>
<evidence type="ECO:0000313" key="2">
    <source>
        <dbReference type="EMBL" id="QDU69562.1"/>
    </source>
</evidence>
<keyword evidence="1" id="KW-0732">Signal</keyword>